<dbReference type="EMBL" id="AZFZ01000013">
    <property type="protein sequence ID" value="KRM44463.1"/>
    <property type="molecule type" value="Genomic_DNA"/>
</dbReference>
<reference evidence="1 2" key="1">
    <citation type="journal article" date="2015" name="Genome Announc.">
        <title>Expanding the biotechnology potential of lactobacilli through comparative genomics of 213 strains and associated genera.</title>
        <authorList>
            <person name="Sun Z."/>
            <person name="Harris H.M."/>
            <person name="McCann A."/>
            <person name="Guo C."/>
            <person name="Argimon S."/>
            <person name="Zhang W."/>
            <person name="Yang X."/>
            <person name="Jeffery I.B."/>
            <person name="Cooney J.C."/>
            <person name="Kagawa T.F."/>
            <person name="Liu W."/>
            <person name="Song Y."/>
            <person name="Salvetti E."/>
            <person name="Wrobel A."/>
            <person name="Rasinkangas P."/>
            <person name="Parkhill J."/>
            <person name="Rea M.C."/>
            <person name="O'Sullivan O."/>
            <person name="Ritari J."/>
            <person name="Douillard F.P."/>
            <person name="Paul Ross R."/>
            <person name="Yang R."/>
            <person name="Briner A.E."/>
            <person name="Felis G.E."/>
            <person name="de Vos W.M."/>
            <person name="Barrangou R."/>
            <person name="Klaenhammer T.R."/>
            <person name="Caufield P.W."/>
            <person name="Cui Y."/>
            <person name="Zhang H."/>
            <person name="O'Toole P.W."/>
        </authorList>
    </citation>
    <scope>NUCLEOTIDE SEQUENCE [LARGE SCALE GENOMIC DNA]</scope>
    <source>
        <strain evidence="1 2">DSM 18390</strain>
    </source>
</reference>
<evidence type="ECO:0000313" key="2">
    <source>
        <dbReference type="Proteomes" id="UP000051010"/>
    </source>
</evidence>
<dbReference type="AlphaFoldDB" id="A0A0R1YQQ8"/>
<proteinExistence type="predicted"/>
<sequence>MISLKTLVCVVNSSFNFEKLFLKVMDKMKVLFMTFSMGMDIHDRFHELSAVIQAVSS</sequence>
<comment type="caution">
    <text evidence="1">The sequence shown here is derived from an EMBL/GenBank/DDBJ whole genome shotgun (WGS) entry which is preliminary data.</text>
</comment>
<organism evidence="1 2">
    <name type="scientific">Lentilactobacillus parafarraginis DSM 18390 = JCM 14109</name>
    <dbReference type="NCBI Taxonomy" id="1423786"/>
    <lineage>
        <taxon>Bacteria</taxon>
        <taxon>Bacillati</taxon>
        <taxon>Bacillota</taxon>
        <taxon>Bacilli</taxon>
        <taxon>Lactobacillales</taxon>
        <taxon>Lactobacillaceae</taxon>
        <taxon>Lentilactobacillus</taxon>
    </lineage>
</organism>
<evidence type="ECO:0000313" key="1">
    <source>
        <dbReference type="EMBL" id="KRM44463.1"/>
    </source>
</evidence>
<accession>A0A0R1YQQ8</accession>
<dbReference type="Proteomes" id="UP000051010">
    <property type="component" value="Unassembled WGS sequence"/>
</dbReference>
<gene>
    <name evidence="1" type="ORF">FD47_GL000425</name>
</gene>
<name>A0A0R1YQQ8_9LACO</name>
<protein>
    <submittedName>
        <fullName evidence="1">Uncharacterized protein</fullName>
    </submittedName>
</protein>